<feature type="domain" description="C2H2-type" evidence="6">
    <location>
        <begin position="424"/>
        <end position="447"/>
    </location>
</feature>
<evidence type="ECO:0000313" key="8">
    <source>
        <dbReference type="Proteomes" id="UP000183832"/>
    </source>
</evidence>
<dbReference type="InterPro" id="IPR036236">
    <property type="entry name" value="Znf_C2H2_sf"/>
</dbReference>
<name>A0A1J1J6T2_9DIPT</name>
<evidence type="ECO:0000256" key="4">
    <source>
        <dbReference type="ARBA" id="ARBA00022833"/>
    </source>
</evidence>
<dbReference type="Proteomes" id="UP000183832">
    <property type="component" value="Unassembled WGS sequence"/>
</dbReference>
<accession>A0A1J1J6T2</accession>
<feature type="domain" description="C2H2-type" evidence="6">
    <location>
        <begin position="287"/>
        <end position="314"/>
    </location>
</feature>
<feature type="domain" description="C2H2-type" evidence="6">
    <location>
        <begin position="604"/>
        <end position="632"/>
    </location>
</feature>
<sequence>MTSNYYVENIKESASDVSDIQKHSLRPQRERKQKINLINDIVDQTICKRKIKRYHCIKCHRRKSFTSQTQLDRHIANTHSKKINHGVIICEICSAVLKSEAFYKRHLITKHPQTPKIYICDYDGKQFNAKDYLRIHMDRHRKNQILTCDICTKSYISLHTFRRHLKMHIEKHICSACGMMFSTKILLQNHFATKHTLDLPFKCNHCTRMFPTKTARNNHHYQIHKSKELHFKCNLCNVFFEMKEELRIHSFIHFDGEIKTCHECDQIFKNNRLLKIHMQKHQSEKSFQCETCGDYFTFKTGLAKHIRMNRCKGPKLKAESDETKELDQVDIAEIAKNQLNQVTAPSRKYPQKEDTIDLLKDIKSGKEESESETEDLFGKFFDDVKDENEIENEPNEKSLKTRWIRKRKSPQSIKLRNGRPHLIYICDFCGEKVKFKKEILKHMKLHSIFQKYKCKECPEAFKSRRKLFEHSIDIHEVKPQVLVEAYTCELCNRKFDIKSKYETHKLSHDDNARKYICSICNAGFKSVGNLRRHEAIHALTKDFHCSKCSKSFKTILSLKIHNESKHGVVKIYVNCPFCKIILAEKNLKQHIKNMHTEEGQEKPFSCFICMKTFKTEKLGQRHYESVHEPKNQGIAYLCSECPELQFYRQRDLKMHSFMHYNGTIYQCDICMKMFKSKRLLTLHQSTHKEEVKYSCKECNLEYKTRSGLRKHVVKLHENINKEKDFILS</sequence>
<feature type="domain" description="C2H2-type" evidence="6">
    <location>
        <begin position="231"/>
        <end position="258"/>
    </location>
</feature>
<evidence type="ECO:0000256" key="2">
    <source>
        <dbReference type="ARBA" id="ARBA00022737"/>
    </source>
</evidence>
<dbReference type="STRING" id="568069.A0A1J1J6T2"/>
<organism evidence="7 8">
    <name type="scientific">Clunio marinus</name>
    <dbReference type="NCBI Taxonomy" id="568069"/>
    <lineage>
        <taxon>Eukaryota</taxon>
        <taxon>Metazoa</taxon>
        <taxon>Ecdysozoa</taxon>
        <taxon>Arthropoda</taxon>
        <taxon>Hexapoda</taxon>
        <taxon>Insecta</taxon>
        <taxon>Pterygota</taxon>
        <taxon>Neoptera</taxon>
        <taxon>Endopterygota</taxon>
        <taxon>Diptera</taxon>
        <taxon>Nematocera</taxon>
        <taxon>Chironomoidea</taxon>
        <taxon>Chironomidae</taxon>
        <taxon>Clunio</taxon>
    </lineage>
</organism>
<evidence type="ECO:0000313" key="7">
    <source>
        <dbReference type="EMBL" id="CRL07690.1"/>
    </source>
</evidence>
<dbReference type="AlphaFoldDB" id="A0A1J1J6T2"/>
<feature type="domain" description="C2H2-type" evidence="6">
    <location>
        <begin position="201"/>
        <end position="229"/>
    </location>
</feature>
<dbReference type="PROSITE" id="PS00028">
    <property type="entry name" value="ZINC_FINGER_C2H2_1"/>
    <property type="match status" value="13"/>
</dbReference>
<gene>
    <name evidence="7" type="ORF">CLUMA_CG020647</name>
</gene>
<dbReference type="SMART" id="SM00355">
    <property type="entry name" value="ZnF_C2H2"/>
    <property type="match status" value="19"/>
</dbReference>
<evidence type="ECO:0000256" key="3">
    <source>
        <dbReference type="ARBA" id="ARBA00022771"/>
    </source>
</evidence>
<feature type="domain" description="C2H2-type" evidence="6">
    <location>
        <begin position="259"/>
        <end position="286"/>
    </location>
</feature>
<feature type="domain" description="C2H2-type" evidence="6">
    <location>
        <begin position="486"/>
        <end position="513"/>
    </location>
</feature>
<feature type="domain" description="C2H2-type" evidence="6">
    <location>
        <begin position="515"/>
        <end position="542"/>
    </location>
</feature>
<keyword evidence="1" id="KW-0479">Metal-binding</keyword>
<keyword evidence="8" id="KW-1185">Reference proteome</keyword>
<dbReference type="PROSITE" id="PS50157">
    <property type="entry name" value="ZINC_FINGER_C2H2_2"/>
    <property type="match status" value="14"/>
</dbReference>
<feature type="domain" description="C2H2-type" evidence="6">
    <location>
        <begin position="693"/>
        <end position="721"/>
    </location>
</feature>
<proteinExistence type="predicted"/>
<evidence type="ECO:0000256" key="5">
    <source>
        <dbReference type="PROSITE-ProRule" id="PRU00042"/>
    </source>
</evidence>
<dbReference type="Gene3D" id="3.30.160.60">
    <property type="entry name" value="Classic Zinc Finger"/>
    <property type="match status" value="10"/>
</dbReference>
<dbReference type="EMBL" id="CVRI01000073">
    <property type="protein sequence ID" value="CRL07690.1"/>
    <property type="molecule type" value="Genomic_DNA"/>
</dbReference>
<dbReference type="PANTHER" id="PTHR24379">
    <property type="entry name" value="KRAB AND ZINC FINGER DOMAIN-CONTAINING"/>
    <property type="match status" value="1"/>
</dbReference>
<evidence type="ECO:0000259" key="6">
    <source>
        <dbReference type="PROSITE" id="PS50157"/>
    </source>
</evidence>
<feature type="domain" description="C2H2-type" evidence="6">
    <location>
        <begin position="665"/>
        <end position="692"/>
    </location>
</feature>
<feature type="domain" description="C2H2-type" evidence="6">
    <location>
        <begin position="452"/>
        <end position="480"/>
    </location>
</feature>
<dbReference type="GO" id="GO:0008270">
    <property type="term" value="F:zinc ion binding"/>
    <property type="evidence" value="ECO:0007669"/>
    <property type="project" value="UniProtKB-KW"/>
</dbReference>
<protein>
    <submittedName>
        <fullName evidence="7">CLUMA_CG020647, isoform A</fullName>
    </submittedName>
</protein>
<dbReference type="PANTHER" id="PTHR24379:SF121">
    <property type="entry name" value="C2H2-TYPE DOMAIN-CONTAINING PROTEIN"/>
    <property type="match status" value="1"/>
</dbReference>
<dbReference type="OrthoDB" id="7734042at2759"/>
<dbReference type="InterPro" id="IPR013087">
    <property type="entry name" value="Znf_C2H2_type"/>
</dbReference>
<reference evidence="7 8" key="1">
    <citation type="submission" date="2015-04" db="EMBL/GenBank/DDBJ databases">
        <authorList>
            <person name="Syromyatnikov M.Y."/>
            <person name="Popov V.N."/>
        </authorList>
    </citation>
    <scope>NUCLEOTIDE SEQUENCE [LARGE SCALE GENOMIC DNA]</scope>
</reference>
<keyword evidence="3 5" id="KW-0863">Zinc-finger</keyword>
<feature type="domain" description="C2H2-type" evidence="6">
    <location>
        <begin position="146"/>
        <end position="173"/>
    </location>
</feature>
<keyword evidence="2" id="KW-0677">Repeat</keyword>
<dbReference type="Pfam" id="PF00096">
    <property type="entry name" value="zf-C2H2"/>
    <property type="match status" value="6"/>
</dbReference>
<dbReference type="SUPFAM" id="SSF57667">
    <property type="entry name" value="beta-beta-alpha zinc fingers"/>
    <property type="match status" value="7"/>
</dbReference>
<feature type="domain" description="C2H2-type" evidence="6">
    <location>
        <begin position="172"/>
        <end position="200"/>
    </location>
</feature>
<keyword evidence="4" id="KW-0862">Zinc</keyword>
<feature type="domain" description="C2H2-type" evidence="6">
    <location>
        <begin position="543"/>
        <end position="571"/>
    </location>
</feature>
<evidence type="ECO:0000256" key="1">
    <source>
        <dbReference type="ARBA" id="ARBA00022723"/>
    </source>
</evidence>